<feature type="region of interest" description="Disordered" evidence="2">
    <location>
        <begin position="507"/>
        <end position="530"/>
    </location>
</feature>
<dbReference type="EMBL" id="FNET01000012">
    <property type="protein sequence ID" value="SDL63346.1"/>
    <property type="molecule type" value="Genomic_DNA"/>
</dbReference>
<dbReference type="Pfam" id="PF03816">
    <property type="entry name" value="LytR_cpsA_psr"/>
    <property type="match status" value="1"/>
</dbReference>
<dbReference type="InterPro" id="IPR004474">
    <property type="entry name" value="LytR_CpsA_psr"/>
</dbReference>
<dbReference type="PANTHER" id="PTHR33392:SF6">
    <property type="entry name" value="POLYISOPRENYL-TEICHOIC ACID--PEPTIDOGLYCAN TEICHOIC ACID TRANSFERASE TAGU"/>
    <property type="match status" value="1"/>
</dbReference>
<keyword evidence="3" id="KW-0812">Transmembrane</keyword>
<dbReference type="Pfam" id="PF13399">
    <property type="entry name" value="LytR_C"/>
    <property type="match status" value="1"/>
</dbReference>
<dbReference type="InterPro" id="IPR027381">
    <property type="entry name" value="LytR/CpsA/Psr_C"/>
</dbReference>
<evidence type="ECO:0000259" key="5">
    <source>
        <dbReference type="Pfam" id="PF13399"/>
    </source>
</evidence>
<dbReference type="NCBIfam" id="TIGR00350">
    <property type="entry name" value="lytR_cpsA_psr"/>
    <property type="match status" value="1"/>
</dbReference>
<evidence type="ECO:0000256" key="2">
    <source>
        <dbReference type="SAM" id="MobiDB-lite"/>
    </source>
</evidence>
<dbReference type="Gene3D" id="3.40.630.190">
    <property type="entry name" value="LCP protein"/>
    <property type="match status" value="1"/>
</dbReference>
<feature type="transmembrane region" description="Helical" evidence="3">
    <location>
        <begin position="175"/>
        <end position="195"/>
    </location>
</feature>
<feature type="domain" description="Cell envelope-related transcriptional attenuator" evidence="4">
    <location>
        <begin position="254"/>
        <end position="415"/>
    </location>
</feature>
<feature type="region of interest" description="Disordered" evidence="2">
    <location>
        <begin position="1"/>
        <end position="72"/>
    </location>
</feature>
<feature type="region of interest" description="Disordered" evidence="2">
    <location>
        <begin position="624"/>
        <end position="662"/>
    </location>
</feature>
<dbReference type="Proteomes" id="UP000199682">
    <property type="component" value="Unassembled WGS sequence"/>
</dbReference>
<dbReference type="InterPro" id="IPR050922">
    <property type="entry name" value="LytR/CpsA/Psr_CW_biosynth"/>
</dbReference>
<dbReference type="AlphaFoldDB" id="A0A1G9LN70"/>
<feature type="domain" description="LytR/CpsA/Psr regulator C-terminal" evidence="5">
    <location>
        <begin position="536"/>
        <end position="621"/>
    </location>
</feature>
<evidence type="ECO:0000313" key="6">
    <source>
        <dbReference type="EMBL" id="SDL63346.1"/>
    </source>
</evidence>
<proteinExistence type="inferred from homology"/>
<evidence type="ECO:0000313" key="7">
    <source>
        <dbReference type="Proteomes" id="UP000199682"/>
    </source>
</evidence>
<feature type="compositionally biased region" description="Low complexity" evidence="2">
    <location>
        <begin position="627"/>
        <end position="647"/>
    </location>
</feature>
<name>A0A1G9LN70_9PSEU</name>
<organism evidence="6 7">
    <name type="scientific">Lentzea albidocapillata subsp. violacea</name>
    <dbReference type="NCBI Taxonomy" id="128104"/>
    <lineage>
        <taxon>Bacteria</taxon>
        <taxon>Bacillati</taxon>
        <taxon>Actinomycetota</taxon>
        <taxon>Actinomycetes</taxon>
        <taxon>Pseudonocardiales</taxon>
        <taxon>Pseudonocardiaceae</taxon>
        <taxon>Lentzea</taxon>
    </lineage>
</organism>
<comment type="similarity">
    <text evidence="1">Belongs to the LytR/CpsA/Psr (LCP) family.</text>
</comment>
<keyword evidence="3" id="KW-1133">Transmembrane helix</keyword>
<accession>A0A1G9LN70</accession>
<evidence type="ECO:0000256" key="3">
    <source>
        <dbReference type="SAM" id="Phobius"/>
    </source>
</evidence>
<sequence>MPPNGDMTGRQPMPSRAESSGPRPMPPRAESSGPRPVPGSLANRLGEPEADAPGPEATQIAPAAGVAKVEKREEMDPLCLTTEMEAIGDDVKKRREVDHTLARFSAVHDELLEQERQRKERRAKLMPWVKDGEEGDLVDEATQFAEPVVPEDEDGEKRPTGRTPQQRKLMRTARIGAIAAAAVVFASTGVGWAAMQWADSRIPKIDALGGNTQAVQQAEKQLGDENFLLVGSDTRAGAKPGDNVGTQAQEGGARSDVIMLAHIPKDRKRMVIVSLPRDVRVDRPACRSYNPDTAQYAGPLAPEKGVMANSVYNDGGPECVANLMTQLTGLNINHFISIDFVGFREMSTAIGGVEICTPTKIVDEKLGVIIDKPGKHTLQGDQALQYVRARTVAGDGGTDFDRIKRQQQFLSSMLRGALSNEVLLSPSKLNNFINALTKSTVGDNIDVASLLELANSLQSLDAGRVSFVTMPHWTDDNKLINNPDDNIERLKDDDVKALFQTIIDGTPLPQEKVADPKPGDANAPAQQPGTLVDPKEVSIQVLNGDSANDGAVARTANALVREGFKVVKRDNAPEQAPKTIIKFAKGNENKAVTLKAAVPGAELVESPEMGGAIQLVIGKGFDDKVQAPKAGGQQATPQGQTQGQPGTDLSIVNAAQDPCAAK</sequence>
<evidence type="ECO:0000259" key="4">
    <source>
        <dbReference type="Pfam" id="PF03816"/>
    </source>
</evidence>
<reference evidence="7" key="1">
    <citation type="submission" date="2016-10" db="EMBL/GenBank/DDBJ databases">
        <authorList>
            <person name="Varghese N."/>
            <person name="Submissions S."/>
        </authorList>
    </citation>
    <scope>NUCLEOTIDE SEQUENCE [LARGE SCALE GENOMIC DNA]</scope>
    <source>
        <strain evidence="7">DSM 44796</strain>
    </source>
</reference>
<protein>
    <submittedName>
        <fullName evidence="6">Transcriptional attenuator, LytR family</fullName>
    </submittedName>
</protein>
<dbReference type="PANTHER" id="PTHR33392">
    <property type="entry name" value="POLYISOPRENYL-TEICHOIC ACID--PEPTIDOGLYCAN TEICHOIC ACID TRANSFERASE TAGU"/>
    <property type="match status" value="1"/>
</dbReference>
<gene>
    <name evidence="6" type="ORF">SAMN04488074_112122</name>
</gene>
<feature type="region of interest" description="Disordered" evidence="2">
    <location>
        <begin position="147"/>
        <end position="167"/>
    </location>
</feature>
<dbReference type="Gene3D" id="3.30.70.2390">
    <property type="match status" value="1"/>
</dbReference>
<keyword evidence="3" id="KW-0472">Membrane</keyword>
<evidence type="ECO:0000256" key="1">
    <source>
        <dbReference type="ARBA" id="ARBA00006068"/>
    </source>
</evidence>